<feature type="region of interest" description="Disordered" evidence="1">
    <location>
        <begin position="1273"/>
        <end position="1310"/>
    </location>
</feature>
<feature type="region of interest" description="Disordered" evidence="1">
    <location>
        <begin position="882"/>
        <end position="910"/>
    </location>
</feature>
<feature type="region of interest" description="Disordered" evidence="1">
    <location>
        <begin position="645"/>
        <end position="665"/>
    </location>
</feature>
<feature type="compositionally biased region" description="Basic and acidic residues" evidence="1">
    <location>
        <begin position="983"/>
        <end position="994"/>
    </location>
</feature>
<feature type="region of interest" description="Disordered" evidence="1">
    <location>
        <begin position="1182"/>
        <end position="1219"/>
    </location>
</feature>
<evidence type="ECO:0000313" key="3">
    <source>
        <dbReference type="Proteomes" id="UP000723463"/>
    </source>
</evidence>
<feature type="region of interest" description="Disordered" evidence="1">
    <location>
        <begin position="956"/>
        <end position="1005"/>
    </location>
</feature>
<comment type="caution">
    <text evidence="2">The sequence shown here is derived from an EMBL/GenBank/DDBJ whole genome shotgun (WGS) entry which is preliminary data.</text>
</comment>
<feature type="region of interest" description="Disordered" evidence="1">
    <location>
        <begin position="342"/>
        <end position="373"/>
    </location>
</feature>
<feature type="compositionally biased region" description="Low complexity" evidence="1">
    <location>
        <begin position="566"/>
        <end position="577"/>
    </location>
</feature>
<feature type="region of interest" description="Disordered" evidence="1">
    <location>
        <begin position="176"/>
        <end position="205"/>
    </location>
</feature>
<dbReference type="Proteomes" id="UP000723463">
    <property type="component" value="Unassembled WGS sequence"/>
</dbReference>
<feature type="region of interest" description="Disordered" evidence="1">
    <location>
        <begin position="1071"/>
        <end position="1170"/>
    </location>
</feature>
<feature type="compositionally biased region" description="Basic and acidic residues" evidence="1">
    <location>
        <begin position="1075"/>
        <end position="1090"/>
    </location>
</feature>
<feature type="compositionally biased region" description="Low complexity" evidence="1">
    <location>
        <begin position="1191"/>
        <end position="1216"/>
    </location>
</feature>
<dbReference type="EMBL" id="JAAAXW010000371">
    <property type="protein sequence ID" value="KAF9537695.1"/>
    <property type="molecule type" value="Genomic_DNA"/>
</dbReference>
<evidence type="ECO:0000256" key="1">
    <source>
        <dbReference type="SAM" id="MobiDB-lite"/>
    </source>
</evidence>
<feature type="compositionally biased region" description="Polar residues" evidence="1">
    <location>
        <begin position="10"/>
        <end position="26"/>
    </location>
</feature>
<evidence type="ECO:0000313" key="2">
    <source>
        <dbReference type="EMBL" id="KAF9537695.1"/>
    </source>
</evidence>
<name>A0A9P6EY36_9FUNG</name>
<feature type="region of interest" description="Disordered" evidence="1">
    <location>
        <begin position="1"/>
        <end position="26"/>
    </location>
</feature>
<keyword evidence="3" id="KW-1185">Reference proteome</keyword>
<feature type="region of interest" description="Disordered" evidence="1">
    <location>
        <begin position="681"/>
        <end position="716"/>
    </location>
</feature>
<protein>
    <recommendedName>
        <fullName evidence="4">TPX2 C-terminal domain-containing protein</fullName>
    </recommendedName>
</protein>
<feature type="compositionally biased region" description="Low complexity" evidence="1">
    <location>
        <begin position="1237"/>
        <end position="1248"/>
    </location>
</feature>
<gene>
    <name evidence="2" type="ORF">EC957_007798</name>
</gene>
<accession>A0A9P6EY36</accession>
<feature type="compositionally biased region" description="Basic and acidic residues" evidence="1">
    <location>
        <begin position="1125"/>
        <end position="1149"/>
    </location>
</feature>
<feature type="region of interest" description="Disordered" evidence="1">
    <location>
        <begin position="1229"/>
        <end position="1248"/>
    </location>
</feature>
<organism evidence="2 3">
    <name type="scientific">Mortierella hygrophila</name>
    <dbReference type="NCBI Taxonomy" id="979708"/>
    <lineage>
        <taxon>Eukaryota</taxon>
        <taxon>Fungi</taxon>
        <taxon>Fungi incertae sedis</taxon>
        <taxon>Mucoromycota</taxon>
        <taxon>Mortierellomycotina</taxon>
        <taxon>Mortierellomycetes</taxon>
        <taxon>Mortierellales</taxon>
        <taxon>Mortierellaceae</taxon>
        <taxon>Mortierella</taxon>
    </lineage>
</organism>
<proteinExistence type="predicted"/>
<feature type="region of interest" description="Disordered" evidence="1">
    <location>
        <begin position="219"/>
        <end position="271"/>
    </location>
</feature>
<feature type="region of interest" description="Disordered" evidence="1">
    <location>
        <begin position="740"/>
        <end position="762"/>
    </location>
</feature>
<feature type="region of interest" description="Disordered" evidence="1">
    <location>
        <begin position="488"/>
        <end position="577"/>
    </location>
</feature>
<feature type="compositionally biased region" description="Polar residues" evidence="1">
    <location>
        <begin position="504"/>
        <end position="515"/>
    </location>
</feature>
<reference evidence="2" key="1">
    <citation type="journal article" date="2020" name="Fungal Divers.">
        <title>Resolving the Mortierellaceae phylogeny through synthesis of multi-gene phylogenetics and phylogenomics.</title>
        <authorList>
            <person name="Vandepol N."/>
            <person name="Liber J."/>
            <person name="Desiro A."/>
            <person name="Na H."/>
            <person name="Kennedy M."/>
            <person name="Barry K."/>
            <person name="Grigoriev I.V."/>
            <person name="Miller A.N."/>
            <person name="O'Donnell K."/>
            <person name="Stajich J.E."/>
            <person name="Bonito G."/>
        </authorList>
    </citation>
    <scope>NUCLEOTIDE SEQUENCE</scope>
    <source>
        <strain evidence="2">NRRL 2591</strain>
    </source>
</reference>
<feature type="compositionally biased region" description="Low complexity" evidence="1">
    <location>
        <begin position="745"/>
        <end position="756"/>
    </location>
</feature>
<feature type="compositionally biased region" description="Polar residues" evidence="1">
    <location>
        <begin position="222"/>
        <end position="236"/>
    </location>
</feature>
<sequence length="1367" mass="148627">MNEQREATFFNPTTFKTSTRTGATSNLRTEHHTRLATLNPSNTSSDTYISMQRTLSTATTSTKGRPGLTATIPSRARTAATANTTKGATEAGATFNIGSTTTTATTLRPRHTQPTRSSALTGLLSSKKTLVSLSTLAAAKVSTTISTAGPNPYRFSFGDASDNPFLEQPPRELFKDVAPTDTSSTQQPPREAASKPQEPNGPQGLVLTRVLPINSPARISAAASTQAPRDSSTTNKLLPKDDYDNFLSRSTSQRHNPDAAEEPDRDAGGMSDILKKSLRMTAMDIARKSIMHHADASPRKTFLKVSEVAARSHGELSLHDLLAATEKKDDGESMLSRPAKAETTHSFGHPDTPFTFESTPLPPLNLTTASQEPRVRHGIEESEHTISTHDKHAAALDAVDSDTTHDRVANRTAPYKVLSVNERETMRSSRVTGFRARPVDSKVFTMAGEFGVPRIVKLPLTKPVSPVFSKRVRSKTTATETVAVLKSTTTTTKSSLPSGPVRTTAFQRLVNTTKPNQRKDADRGRQANGPNDGKGTVDTDKKTRQSSTASAVPPRSGDNANSHTTSSLLPVSSAPLAPPVQETATTIYPSTTTAQKPLSIGSSSLFRPPAMNLFRKTTLGPPLRGNGPSATTAPVTAAPPVARIPEKTSSGAPPVAHSRKPATQPVPFKFATDELRKDGHGTAATSATVEPAPSRAAERTTSGRSTAAPIPHARRPLTQPVPFKFATDDILRRRHIMFQSRGHSKSAAPVTSTASAVKEKARPVNSGVFKRPRPLKRLTTPVPFRLATEHRAEVRPPATRHTHTHESAALASIRTPPRRSRLAGVFPVPTGHPFMTSSIHVERPFMPTVPVSPKFGRRVPVPSLRPTHFVLRKSTKELTQPHEFQFHSDQRAKEREEYERQQAEREERMRMRESLERTFRARPIAHYQPTVIHKAKRPLTKPVSPMIGEKRKRYEMEQQHLEQQREEEEYREPQQHLQQLEYSQDRRDGHHDDSPFISSPTRGSVPDAEVYRSFEEAKILQAQQQALQQQLTEQERRQVVLANSARATIHQPPIRLSFPMDPETEALQEAEDFQTGDHHHEEVSRDHEESSSSTVLAAAPMASRSHPQPLPPVRDSFGGSNNHRLSRELRRISLESRRTSGERGIRSRLSDNFSRRSASSAGSRKSDGEAVGTQQYYAFTRSQERTSAPSTTTLGGVRTTTAATMATTAPATNITTSSAPFSEMASTASVVTPAPLPTRTPTTTTTTTATTTTATTAATTTSSAPVTTYRPAVVSEQGKDERRRRSGSFIPLEPAVKPATASPSKSSRLSRLFGAPPVSAATTTYADVKDSFAARAASTASAAASSLSRSKGPVVIEHSHTLTLSDL</sequence>
<evidence type="ECO:0008006" key="4">
    <source>
        <dbReference type="Google" id="ProtNLM"/>
    </source>
</evidence>